<comment type="caution">
    <text evidence="2">The sequence shown here is derived from an EMBL/GenBank/DDBJ whole genome shotgun (WGS) entry which is preliminary data.</text>
</comment>
<dbReference type="RefSeq" id="WP_112112033.1">
    <property type="nucleotide sequence ID" value="NZ_QLSZ01000001.1"/>
</dbReference>
<dbReference type="PROSITE" id="PS51257">
    <property type="entry name" value="PROKAR_LIPOPROTEIN"/>
    <property type="match status" value="1"/>
</dbReference>
<evidence type="ECO:0000313" key="3">
    <source>
        <dbReference type="Proteomes" id="UP000248840"/>
    </source>
</evidence>
<dbReference type="EMBL" id="QLSZ01000001">
    <property type="protein sequence ID" value="RAR75673.1"/>
    <property type="molecule type" value="Genomic_DNA"/>
</dbReference>
<dbReference type="OrthoDB" id="1121756at2"/>
<dbReference type="InterPro" id="IPR024311">
    <property type="entry name" value="Lipocalin-like"/>
</dbReference>
<evidence type="ECO:0000313" key="2">
    <source>
        <dbReference type="EMBL" id="RAR75673.1"/>
    </source>
</evidence>
<keyword evidence="3" id="KW-1185">Reference proteome</keyword>
<feature type="domain" description="Lipocalin-like" evidence="1">
    <location>
        <begin position="36"/>
        <end position="115"/>
    </location>
</feature>
<reference evidence="2 3" key="1">
    <citation type="submission" date="2018-06" db="EMBL/GenBank/DDBJ databases">
        <title>Genomic Encyclopedia of Archaeal and Bacterial Type Strains, Phase II (KMG-II): from individual species to whole genera.</title>
        <authorList>
            <person name="Goeker M."/>
        </authorList>
    </citation>
    <scope>NUCLEOTIDE SEQUENCE [LARGE SCALE GENOMIC DNA]</scope>
    <source>
        <strain evidence="2 3">DSM 25663</strain>
    </source>
</reference>
<accession>A0A328YRB5</accession>
<sequence>MKKGLVVLLMMIAFTSCKPQQNVTSTKLDTKSEVAIKGNWTLSSVTYLGSEYIKVTSFDIADSKCFIGSTWKFISNNNKGEMALTSSNCPAFSSPITWYINKEGKFVMKIINETKAKNVLDGYILSVANQTESSFQLIDQVNVGGKIVDVVYQFQRN</sequence>
<dbReference type="Proteomes" id="UP000248840">
    <property type="component" value="Unassembled WGS sequence"/>
</dbReference>
<proteinExistence type="predicted"/>
<gene>
    <name evidence="2" type="ORF">CLV55_101373</name>
</gene>
<name>A0A328YRB5_9FLAO</name>
<dbReference type="AlphaFoldDB" id="A0A328YRB5"/>
<organism evidence="2 3">
    <name type="scientific">Flavobacterium aciduliphilum</name>
    <dbReference type="NCBI Taxonomy" id="1101402"/>
    <lineage>
        <taxon>Bacteria</taxon>
        <taxon>Pseudomonadati</taxon>
        <taxon>Bacteroidota</taxon>
        <taxon>Flavobacteriia</taxon>
        <taxon>Flavobacteriales</taxon>
        <taxon>Flavobacteriaceae</taxon>
        <taxon>Flavobacterium</taxon>
    </lineage>
</organism>
<protein>
    <submittedName>
        <fullName evidence="2">Lipocalin-like protein</fullName>
    </submittedName>
</protein>
<evidence type="ECO:0000259" key="1">
    <source>
        <dbReference type="Pfam" id="PF13648"/>
    </source>
</evidence>
<dbReference type="Pfam" id="PF13648">
    <property type="entry name" value="Lipocalin_4"/>
    <property type="match status" value="1"/>
</dbReference>